<dbReference type="PANTHER" id="PTHR23011">
    <property type="entry name" value="CYCLIC NUCLEOTIDE-BINDING DOMAIN CONTAINING PROTEIN"/>
    <property type="match status" value="1"/>
</dbReference>
<feature type="domain" description="Cyclic nucleotide-binding" evidence="2">
    <location>
        <begin position="586"/>
        <end position="711"/>
    </location>
</feature>
<dbReference type="GeneID" id="110985907"/>
<dbReference type="PROSITE" id="PS50042">
    <property type="entry name" value="CNMP_BINDING_3"/>
    <property type="match status" value="1"/>
</dbReference>
<dbReference type="OrthoDB" id="166212at2759"/>
<dbReference type="PANTHER" id="PTHR23011:SF41">
    <property type="entry name" value="CYCLIC NUCLEOTIDE-BINDING DOMAIN-CONTAINING PROTEIN"/>
    <property type="match status" value="1"/>
</dbReference>
<feature type="region of interest" description="Disordered" evidence="1">
    <location>
        <begin position="344"/>
        <end position="409"/>
    </location>
</feature>
<dbReference type="InterPro" id="IPR014710">
    <property type="entry name" value="RmlC-like_jellyroll"/>
</dbReference>
<gene>
    <name evidence="4" type="primary">LOC110985907</name>
</gene>
<keyword evidence="3" id="KW-1185">Reference proteome</keyword>
<accession>A0A8B7ZBJ2</accession>
<feature type="compositionally biased region" description="Pro residues" evidence="1">
    <location>
        <begin position="233"/>
        <end position="243"/>
    </location>
</feature>
<dbReference type="AlphaFoldDB" id="A0A8B7ZBJ2"/>
<dbReference type="Pfam" id="PF00027">
    <property type="entry name" value="cNMP_binding"/>
    <property type="match status" value="1"/>
</dbReference>
<reference evidence="4" key="1">
    <citation type="submission" date="2025-08" db="UniProtKB">
        <authorList>
            <consortium name="RefSeq"/>
        </authorList>
    </citation>
    <scope>IDENTIFICATION</scope>
</reference>
<feature type="region of interest" description="Disordered" evidence="1">
    <location>
        <begin position="1"/>
        <end position="99"/>
    </location>
</feature>
<dbReference type="OMA" id="FFATHAT"/>
<evidence type="ECO:0000259" key="2">
    <source>
        <dbReference type="PROSITE" id="PS50042"/>
    </source>
</evidence>
<feature type="compositionally biased region" description="Basic and acidic residues" evidence="1">
    <location>
        <begin position="298"/>
        <end position="312"/>
    </location>
</feature>
<protein>
    <submittedName>
        <fullName evidence="4">Uncharacterized protein LOC110985907</fullName>
    </submittedName>
</protein>
<organism evidence="3 4">
    <name type="scientific">Acanthaster planci</name>
    <name type="common">Crown-of-thorns starfish</name>
    <dbReference type="NCBI Taxonomy" id="133434"/>
    <lineage>
        <taxon>Eukaryota</taxon>
        <taxon>Metazoa</taxon>
        <taxon>Echinodermata</taxon>
        <taxon>Eleutherozoa</taxon>
        <taxon>Asterozoa</taxon>
        <taxon>Asteroidea</taxon>
        <taxon>Valvatacea</taxon>
        <taxon>Valvatida</taxon>
        <taxon>Acanthasteridae</taxon>
        <taxon>Acanthaster</taxon>
    </lineage>
</organism>
<feature type="compositionally biased region" description="Basic and acidic residues" evidence="1">
    <location>
        <begin position="264"/>
        <end position="278"/>
    </location>
</feature>
<feature type="compositionally biased region" description="Polar residues" evidence="1">
    <location>
        <begin position="222"/>
        <end position="232"/>
    </location>
</feature>
<feature type="region of interest" description="Disordered" evidence="1">
    <location>
        <begin position="113"/>
        <end position="326"/>
    </location>
</feature>
<name>A0A8B7ZBJ2_ACAPL</name>
<feature type="compositionally biased region" description="Basic and acidic residues" evidence="1">
    <location>
        <begin position="1"/>
        <end position="18"/>
    </location>
</feature>
<proteinExistence type="predicted"/>
<feature type="compositionally biased region" description="Pro residues" evidence="1">
    <location>
        <begin position="284"/>
        <end position="294"/>
    </location>
</feature>
<dbReference type="SUPFAM" id="SSF51206">
    <property type="entry name" value="cAMP-binding domain-like"/>
    <property type="match status" value="2"/>
</dbReference>
<feature type="compositionally biased region" description="Basic and acidic residues" evidence="1">
    <location>
        <begin position="361"/>
        <end position="381"/>
    </location>
</feature>
<dbReference type="SMART" id="SM00100">
    <property type="entry name" value="cNMP"/>
    <property type="match status" value="1"/>
</dbReference>
<dbReference type="Gene3D" id="2.60.120.10">
    <property type="entry name" value="Jelly Rolls"/>
    <property type="match status" value="2"/>
</dbReference>
<evidence type="ECO:0000313" key="3">
    <source>
        <dbReference type="Proteomes" id="UP000694845"/>
    </source>
</evidence>
<dbReference type="InterPro" id="IPR018490">
    <property type="entry name" value="cNMP-bd_dom_sf"/>
</dbReference>
<dbReference type="RefSeq" id="XP_022103049.1">
    <property type="nucleotide sequence ID" value="XM_022247357.1"/>
</dbReference>
<feature type="compositionally biased region" description="Polar residues" evidence="1">
    <location>
        <begin position="139"/>
        <end position="157"/>
    </location>
</feature>
<dbReference type="CDD" id="cd00038">
    <property type="entry name" value="CAP_ED"/>
    <property type="match status" value="1"/>
</dbReference>
<evidence type="ECO:0000256" key="1">
    <source>
        <dbReference type="SAM" id="MobiDB-lite"/>
    </source>
</evidence>
<dbReference type="InterPro" id="IPR000595">
    <property type="entry name" value="cNMP-bd_dom"/>
</dbReference>
<evidence type="ECO:0000313" key="4">
    <source>
        <dbReference type="RefSeq" id="XP_022103049.1"/>
    </source>
</evidence>
<dbReference type="Proteomes" id="UP000694845">
    <property type="component" value="Unplaced"/>
</dbReference>
<feature type="compositionally biased region" description="Polar residues" evidence="1">
    <location>
        <begin position="119"/>
        <end position="131"/>
    </location>
</feature>
<feature type="compositionally biased region" description="Basic and acidic residues" evidence="1">
    <location>
        <begin position="197"/>
        <end position="215"/>
    </location>
</feature>
<sequence>MSKETNKKRAPSARDRRPSYARPTRASLTRMTGADVCPRKTCGCSETRSLTSKPMPPKARPVTSATMLGRYPHDRAGRTARGRGYRPGQIGMQAGKVPSQLLQKRIRQLARDIKDKHINQINEGTEASADSSPEEKSEQQVTVAITNPERQTSQSHQLEPPTSYVNLAGKFRARKEQRIRTTSENSQTVWENDESEDRSNKDKVSKTETESRPIDEGDSAGLSDNETAITNKPSPPTSPPPTPQHKTRRVAVLEPLTIESTASESDRPIEESGSKRPDPVVPLIIPPKQEPQPSLPRQRPDSSERNKERTEPDSSSGSTTDKEGIVPLIVEYPSDLPARYRSQIPLINESPPPSNTGSDPLGDHRTRKLSESHSENYDLPRTRWKSRRPSLSPTGAPLLGWSPAADAGRGRSNSVINISSAYMARRNSVFGVGLNVGQRKDSLGTMSLSSASLQPRRASVADIFKRSRLSRSRRLSTYLQNTDAGKERALERLKRISKTVKIIAGICLALKSYVKTAETKQWSLIEMHLNLRADMEKTLAFDPIMFSKLRVTRGSEKLRSILSSKSSERTTEDIDVVLALLRKNKTFADYDQETQIALAKVMEYLRYEPRRIILKEGHQASGFYIILSGTCLVNQKEIDPRNNEPFVRTIDELHTGDSFGDNELLNDCVREVSVICKEECEVLLVNKEDFSVIIREPLEKERDRLLNYCSRQSVFEKPPTHFDFRGNNYAISAKKYKPGVVITSDISKSDFIYVVQSGKCRVISEVKEIKGRPLKAKNVSVKPLSDEEWKKDATLKRTLTVFETMGNRRRCLSEPKLSQLERQNTFFSLSGIKKSMDFVDRDDETEVPLALPKSLFAEKDHLQTKPNVEEPADKSGLLTTWRRVSIAARAANEKHKRRNPLLYLNPNRLKSTYAEVAVLKEGDVFGVETLVTSYQSDTRLSLVSEGADCIVVSKKFFATHATVRTIQQSTKKAIEYPSAEYTLDKIRQARAWSSYKESLVKDVCNRKTSKAGELSR</sequence>
<dbReference type="KEGG" id="aplc:110985907"/>